<feature type="transmembrane region" description="Helical" evidence="2">
    <location>
        <begin position="49"/>
        <end position="67"/>
    </location>
</feature>
<feature type="compositionally biased region" description="Polar residues" evidence="1">
    <location>
        <begin position="75"/>
        <end position="87"/>
    </location>
</feature>
<sequence>MSVLRWLASGEAALLAWAVAAGYLLGRVRPGQRLLAWAEDRDLGPHGPAWWAAQAVGLAAVAWMLTVHPRRSMANRRSWQEARNVQRSPAVRMPAPRLDPNWAANRRATDPNPTTDDGEDRPA</sequence>
<keyword evidence="2" id="KW-1133">Transmembrane helix</keyword>
<evidence type="ECO:0000313" key="4">
    <source>
        <dbReference type="Proteomes" id="UP000749040"/>
    </source>
</evidence>
<feature type="region of interest" description="Disordered" evidence="1">
    <location>
        <begin position="73"/>
        <end position="123"/>
    </location>
</feature>
<keyword evidence="2" id="KW-0472">Membrane</keyword>
<accession>A0ABS2U4L0</accession>
<proteinExistence type="predicted"/>
<evidence type="ECO:0000256" key="1">
    <source>
        <dbReference type="SAM" id="MobiDB-lite"/>
    </source>
</evidence>
<name>A0ABS2U4L0_9ACTN</name>
<evidence type="ECO:0000313" key="3">
    <source>
        <dbReference type="EMBL" id="MBM9509932.1"/>
    </source>
</evidence>
<dbReference type="Proteomes" id="UP000749040">
    <property type="component" value="Unassembled WGS sequence"/>
</dbReference>
<feature type="transmembrane region" description="Helical" evidence="2">
    <location>
        <begin position="12"/>
        <end position="29"/>
    </location>
</feature>
<dbReference type="EMBL" id="JADKYB010000030">
    <property type="protein sequence ID" value="MBM9509932.1"/>
    <property type="molecule type" value="Genomic_DNA"/>
</dbReference>
<protein>
    <submittedName>
        <fullName evidence="3">Uncharacterized protein</fullName>
    </submittedName>
</protein>
<keyword evidence="2" id="KW-0812">Transmembrane</keyword>
<reference evidence="3 4" key="1">
    <citation type="submission" date="2021-01" db="EMBL/GenBank/DDBJ databases">
        <title>Streptomyces acididurans sp. nov., isolated from a peat swamp forest soil.</title>
        <authorList>
            <person name="Chantavorakit T."/>
            <person name="Duangmal K."/>
        </authorList>
    </citation>
    <scope>NUCLEOTIDE SEQUENCE [LARGE SCALE GENOMIC DNA]</scope>
    <source>
        <strain evidence="3 4">KK5PA1</strain>
    </source>
</reference>
<organism evidence="3 4">
    <name type="scientific">Actinacidiphila acididurans</name>
    <dbReference type="NCBI Taxonomy" id="2784346"/>
    <lineage>
        <taxon>Bacteria</taxon>
        <taxon>Bacillati</taxon>
        <taxon>Actinomycetota</taxon>
        <taxon>Actinomycetes</taxon>
        <taxon>Kitasatosporales</taxon>
        <taxon>Streptomycetaceae</taxon>
        <taxon>Actinacidiphila</taxon>
    </lineage>
</organism>
<keyword evidence="4" id="KW-1185">Reference proteome</keyword>
<gene>
    <name evidence="3" type="ORF">ITX44_36340</name>
</gene>
<dbReference type="RefSeq" id="WP_205363502.1">
    <property type="nucleotide sequence ID" value="NZ_JADKYB010000030.1"/>
</dbReference>
<comment type="caution">
    <text evidence="3">The sequence shown here is derived from an EMBL/GenBank/DDBJ whole genome shotgun (WGS) entry which is preliminary data.</text>
</comment>
<evidence type="ECO:0000256" key="2">
    <source>
        <dbReference type="SAM" id="Phobius"/>
    </source>
</evidence>